<gene>
    <name evidence="2" type="ORF">EV699_101206</name>
</gene>
<dbReference type="AlphaFoldDB" id="A0A4R2LDV9"/>
<protein>
    <submittedName>
        <fullName evidence="2">Uncharacterized protein</fullName>
    </submittedName>
</protein>
<keyword evidence="1" id="KW-0472">Membrane</keyword>
<proteinExistence type="predicted"/>
<dbReference type="Proteomes" id="UP000295765">
    <property type="component" value="Unassembled WGS sequence"/>
</dbReference>
<comment type="caution">
    <text evidence="2">The sequence shown here is derived from an EMBL/GenBank/DDBJ whole genome shotgun (WGS) entry which is preliminary data.</text>
</comment>
<keyword evidence="3" id="KW-1185">Reference proteome</keyword>
<feature type="transmembrane region" description="Helical" evidence="1">
    <location>
        <begin position="47"/>
        <end position="68"/>
    </location>
</feature>
<keyword evidence="1" id="KW-0812">Transmembrane</keyword>
<organism evidence="2 3">
    <name type="scientific">Plasticicumulans lactativorans</name>
    <dbReference type="NCBI Taxonomy" id="1133106"/>
    <lineage>
        <taxon>Bacteria</taxon>
        <taxon>Pseudomonadati</taxon>
        <taxon>Pseudomonadota</taxon>
        <taxon>Gammaproteobacteria</taxon>
        <taxon>Candidatus Competibacteraceae</taxon>
        <taxon>Plasticicumulans</taxon>
    </lineage>
</organism>
<evidence type="ECO:0000313" key="3">
    <source>
        <dbReference type="Proteomes" id="UP000295765"/>
    </source>
</evidence>
<dbReference type="EMBL" id="SLWY01000001">
    <property type="protein sequence ID" value="TCO83822.1"/>
    <property type="molecule type" value="Genomic_DNA"/>
</dbReference>
<sequence length="78" mass="8535">MDAQVLKIVGQVAGIGGLALGVLFLLYRDALRLKIFPKLPPDLGYRLIRLIVVLVFVVTLAGIGAWVWTSTQFVTPSR</sequence>
<name>A0A4R2LDV9_9GAMM</name>
<accession>A0A4R2LDV9</accession>
<keyword evidence="1" id="KW-1133">Transmembrane helix</keyword>
<feature type="transmembrane region" description="Helical" evidence="1">
    <location>
        <begin position="6"/>
        <end position="27"/>
    </location>
</feature>
<dbReference type="RefSeq" id="WP_132538087.1">
    <property type="nucleotide sequence ID" value="NZ_SLWY01000001.1"/>
</dbReference>
<evidence type="ECO:0000256" key="1">
    <source>
        <dbReference type="SAM" id="Phobius"/>
    </source>
</evidence>
<evidence type="ECO:0000313" key="2">
    <source>
        <dbReference type="EMBL" id="TCO83822.1"/>
    </source>
</evidence>
<reference evidence="2 3" key="1">
    <citation type="submission" date="2019-03" db="EMBL/GenBank/DDBJ databases">
        <title>Genomic Encyclopedia of Type Strains, Phase IV (KMG-IV): sequencing the most valuable type-strain genomes for metagenomic binning, comparative biology and taxonomic classification.</title>
        <authorList>
            <person name="Goeker M."/>
        </authorList>
    </citation>
    <scope>NUCLEOTIDE SEQUENCE [LARGE SCALE GENOMIC DNA]</scope>
    <source>
        <strain evidence="2 3">DSM 25287</strain>
    </source>
</reference>